<evidence type="ECO:0000256" key="2">
    <source>
        <dbReference type="ARBA" id="ARBA00022723"/>
    </source>
</evidence>
<evidence type="ECO:0000256" key="3">
    <source>
        <dbReference type="ARBA" id="ARBA00023004"/>
    </source>
</evidence>
<comment type="cofactor">
    <cofactor evidence="5">
        <name>[2Fe-2S] cluster</name>
        <dbReference type="ChEBI" id="CHEBI:190135"/>
    </cofactor>
</comment>
<dbReference type="InterPro" id="IPR036922">
    <property type="entry name" value="Rieske_2Fe-2S_sf"/>
</dbReference>
<protein>
    <recommendedName>
        <fullName evidence="7">Rieske domain-containing protein</fullName>
    </recommendedName>
</protein>
<evidence type="ECO:0000313" key="8">
    <source>
        <dbReference type="EMBL" id="KXT09018.1"/>
    </source>
</evidence>
<dbReference type="PANTHER" id="PTHR21496">
    <property type="entry name" value="FERREDOXIN-RELATED"/>
    <property type="match status" value="1"/>
</dbReference>
<evidence type="ECO:0000256" key="6">
    <source>
        <dbReference type="SAM" id="MobiDB-lite"/>
    </source>
</evidence>
<dbReference type="PANTHER" id="PTHR21496:SF0">
    <property type="entry name" value="RIESKE DOMAIN-CONTAINING PROTEIN"/>
    <property type="match status" value="1"/>
</dbReference>
<evidence type="ECO:0000259" key="7">
    <source>
        <dbReference type="PROSITE" id="PS51296"/>
    </source>
</evidence>
<feature type="compositionally biased region" description="Polar residues" evidence="6">
    <location>
        <begin position="481"/>
        <end position="490"/>
    </location>
</feature>
<feature type="region of interest" description="Disordered" evidence="6">
    <location>
        <begin position="343"/>
        <end position="375"/>
    </location>
</feature>
<evidence type="ECO:0000256" key="5">
    <source>
        <dbReference type="ARBA" id="ARBA00034078"/>
    </source>
</evidence>
<dbReference type="Pfam" id="PF00355">
    <property type="entry name" value="Rieske"/>
    <property type="match status" value="1"/>
</dbReference>
<keyword evidence="4" id="KW-0411">Iron-sulfur</keyword>
<feature type="compositionally biased region" description="Pro residues" evidence="6">
    <location>
        <begin position="49"/>
        <end position="67"/>
    </location>
</feature>
<keyword evidence="2" id="KW-0479">Metal-binding</keyword>
<keyword evidence="9" id="KW-1185">Reference proteome</keyword>
<organism evidence="8 9">
    <name type="scientific">Pseudocercospora musae</name>
    <dbReference type="NCBI Taxonomy" id="113226"/>
    <lineage>
        <taxon>Eukaryota</taxon>
        <taxon>Fungi</taxon>
        <taxon>Dikarya</taxon>
        <taxon>Ascomycota</taxon>
        <taxon>Pezizomycotina</taxon>
        <taxon>Dothideomycetes</taxon>
        <taxon>Dothideomycetidae</taxon>
        <taxon>Mycosphaerellales</taxon>
        <taxon>Mycosphaerellaceae</taxon>
        <taxon>Pseudocercospora</taxon>
    </lineage>
</organism>
<name>A0A139I2U8_9PEZI</name>
<evidence type="ECO:0000313" key="9">
    <source>
        <dbReference type="Proteomes" id="UP000073492"/>
    </source>
</evidence>
<gene>
    <name evidence="8" type="ORF">AC579_10191</name>
</gene>
<feature type="compositionally biased region" description="Polar residues" evidence="6">
    <location>
        <begin position="34"/>
        <end position="46"/>
    </location>
</feature>
<accession>A0A139I2U8</accession>
<dbReference type="PROSITE" id="PS51296">
    <property type="entry name" value="RIESKE"/>
    <property type="match status" value="1"/>
</dbReference>
<feature type="domain" description="Rieske" evidence="7">
    <location>
        <begin position="73"/>
        <end position="175"/>
    </location>
</feature>
<evidence type="ECO:0000256" key="1">
    <source>
        <dbReference type="ARBA" id="ARBA00022714"/>
    </source>
</evidence>
<dbReference type="Gene3D" id="2.102.10.10">
    <property type="entry name" value="Rieske [2Fe-2S] iron-sulphur domain"/>
    <property type="match status" value="1"/>
</dbReference>
<comment type="caution">
    <text evidence="8">The sequence shown here is derived from an EMBL/GenBank/DDBJ whole genome shotgun (WGS) entry which is preliminary data.</text>
</comment>
<proteinExistence type="predicted"/>
<dbReference type="SUPFAM" id="SSF50022">
    <property type="entry name" value="ISP domain"/>
    <property type="match status" value="1"/>
</dbReference>
<feature type="region of interest" description="Disordered" evidence="6">
    <location>
        <begin position="481"/>
        <end position="507"/>
    </location>
</feature>
<feature type="compositionally biased region" description="Basic and acidic residues" evidence="6">
    <location>
        <begin position="656"/>
        <end position="667"/>
    </location>
</feature>
<dbReference type="InterPro" id="IPR017941">
    <property type="entry name" value="Rieske_2Fe-2S"/>
</dbReference>
<keyword evidence="1" id="KW-0001">2Fe-2S</keyword>
<dbReference type="Proteomes" id="UP000073492">
    <property type="component" value="Unassembled WGS sequence"/>
</dbReference>
<reference evidence="8 9" key="1">
    <citation type="submission" date="2015-07" db="EMBL/GenBank/DDBJ databases">
        <title>Comparative genomics of the Sigatoka disease complex on banana suggests a link between parallel evolutionary changes in Pseudocercospora fijiensis and Pseudocercospora eumusae and increased virulence on the banana host.</title>
        <authorList>
            <person name="Chang T.-C."/>
            <person name="Salvucci A."/>
            <person name="Crous P.W."/>
            <person name="Stergiopoulos I."/>
        </authorList>
    </citation>
    <scope>NUCLEOTIDE SEQUENCE [LARGE SCALE GENOMIC DNA]</scope>
    <source>
        <strain evidence="8 9">CBS 116634</strain>
    </source>
</reference>
<feature type="region of interest" description="Disordered" evidence="6">
    <location>
        <begin position="589"/>
        <end position="667"/>
    </location>
</feature>
<dbReference type="GO" id="GO:0046872">
    <property type="term" value="F:metal ion binding"/>
    <property type="evidence" value="ECO:0007669"/>
    <property type="project" value="UniProtKB-KW"/>
</dbReference>
<dbReference type="CDD" id="cd03467">
    <property type="entry name" value="Rieske"/>
    <property type="match status" value="1"/>
</dbReference>
<dbReference type="STRING" id="113226.A0A139I2U8"/>
<dbReference type="OrthoDB" id="426882at2759"/>
<dbReference type="AlphaFoldDB" id="A0A139I2U8"/>
<feature type="compositionally biased region" description="Basic residues" evidence="6">
    <location>
        <begin position="491"/>
        <end position="503"/>
    </location>
</feature>
<dbReference type="EMBL" id="LFZO01000383">
    <property type="protein sequence ID" value="KXT09018.1"/>
    <property type="molecule type" value="Genomic_DNA"/>
</dbReference>
<sequence length="667" mass="75196">MANSFLSFLGRASNANANANPWIYAGLASSFPNIEPDTSSSKSQTVVAKPPPDPWDPPPAADEPPPPCKIFEKADSCLKELPLDEVQLSQGPNAQIMIFRYRGKMHAIDHSCPHRTYPLSRGTIYDIEDFGIILSAGITCPKHGWAFDLTTGQSDRGAYKLGVWEVETRQAENGEEQVWQSKATMEEFSDPLRHYVCTICNDQHETPEDGVPTIANHAPTGLQPGDAKCLIQNHTKEYLGKTLCSVSETFKSSMSALPTKESSAIIKALPLAMKFVVPFWVAKRSPSPAIDASVARSVTQRPVFDVLRPFGHLLTKMADIWQLYGQPGSRTAIYTDDIEGFGADNDEDIGSGSDGSSDDHDSDSDYVPSEHGDMVLGEDRARWQMQGLLERQARREQWRDERTERRIRRGRVHIRELARQRELPVQATIGIGNETVRSRQLWGTTLEPETSDDETQIVAERESWHLGVRSLHSDALRDHNPQATWRSASRTLRRLTQRQHSANRSHDDEGRCIWQFGHHHDRARSTGRIPHRHLQPERRSHSPSPPRPLPRGSRVHEYNRRMDENIALQQALAEGPSRDWNASLAPGVLGRPRFLDSNPSSSRNLAREWRRDHSTDDSSGSDWDYYVERSRQFEQQRSPRRRTSDADLAIAVRPRRAGDRPGSEAIP</sequence>
<keyword evidence="3" id="KW-0408">Iron</keyword>
<evidence type="ECO:0000256" key="4">
    <source>
        <dbReference type="ARBA" id="ARBA00023014"/>
    </source>
</evidence>
<feature type="region of interest" description="Disordered" evidence="6">
    <location>
        <begin position="521"/>
        <end position="554"/>
    </location>
</feature>
<feature type="compositionally biased region" description="Basic and acidic residues" evidence="6">
    <location>
        <begin position="605"/>
        <end position="616"/>
    </location>
</feature>
<dbReference type="GO" id="GO:0051537">
    <property type="term" value="F:2 iron, 2 sulfur cluster binding"/>
    <property type="evidence" value="ECO:0007669"/>
    <property type="project" value="UniProtKB-KW"/>
</dbReference>
<feature type="region of interest" description="Disordered" evidence="6">
    <location>
        <begin position="34"/>
        <end position="67"/>
    </location>
</feature>